<organism evidence="1 2">
    <name type="scientific">Hypoxylon rubiginosum</name>
    <dbReference type="NCBI Taxonomy" id="110542"/>
    <lineage>
        <taxon>Eukaryota</taxon>
        <taxon>Fungi</taxon>
        <taxon>Dikarya</taxon>
        <taxon>Ascomycota</taxon>
        <taxon>Pezizomycotina</taxon>
        <taxon>Sordariomycetes</taxon>
        <taxon>Xylariomycetidae</taxon>
        <taxon>Xylariales</taxon>
        <taxon>Hypoxylaceae</taxon>
        <taxon>Hypoxylon</taxon>
    </lineage>
</organism>
<evidence type="ECO:0000313" key="2">
    <source>
        <dbReference type="Proteomes" id="UP001497680"/>
    </source>
</evidence>
<comment type="caution">
    <text evidence="1">The sequence shown here is derived from an EMBL/GenBank/DDBJ whole genome shotgun (WGS) entry which is preliminary data.</text>
</comment>
<keyword evidence="2" id="KW-1185">Reference proteome</keyword>
<evidence type="ECO:0000313" key="1">
    <source>
        <dbReference type="EMBL" id="KAI6086496.1"/>
    </source>
</evidence>
<name>A0ACC0D1W1_9PEZI</name>
<accession>A0ACC0D1W1</accession>
<sequence>MASFSASGSRDRPSSPAPAIDLQHDPFVRVATPLNSSHHRFSNFDSQHFTLGPNASPAQAKRALEAHLAETDRRMEEAGKLGTALVQQRKELSDRLKEVEKLEGEGGLSDDLRQKLVEIEKDYNEVARESARAFLPKQRVPSNEAAAGSPFVPEGKSGRRSVSPSKFEGQATGSPTKFSVPNRKVRNQPANRIHDIEFAAEISTSLIAQVRNLQGLLAEKEEELKEVKIEKSKLEYDAEGFQQRVKTLDESEHRYKDENWNLETQIHDLLAKERESADREKKLTQTLNVLQAEKNSAQRELDELKVNHSKLSEEYATATKHYDIELGTAKRNIVIADTERTSLRKKIDDLTGQNTELAKAVSASQRARIIERESILGMSDEDFETAHDKTTPEHSPPPSPVKGTPRHSMLESETLKTSLGHAQRTIQGLRNNVHREKTEKLELKRMLQEARDELEKLRHDPMAQNKRARKTDSKEFKKPLKLLGGLRSSRSEIFSEDSNWEDQPDSTSPARSSLASRGSSQFQSVMEEPLDQFETANETSDAAFETAHEPATETDDFHTGAEEFSSDEDALTETDSPSKHRTPSHRPGLPYGLTRSGSLHSTASTEDEDYPFDHELRTPTSLPPPQHKFQVRVSRGALRRPRQLSEEPTFHSSPPSIASSSAAGTPQPIQSLAAELGDFDASDNESNLSATPSRRSIRGRTVSPPPPVPPLPRVIMIDNGTMTDDLPPPPGAARPMSLDTVVSGFSSSDLEDRLSQFPSPPTSPPKESDLTPELEFSDIHAQNIKPISMPDTRVAELAALQDEHEKNLKEISDEKAAEYTAALEELRNQHEEQLNNVQAKASLAHTEAIESLKSTHANEISTTIADIHAVHAKEVEALTSSHGDEVGQAIADAKAAHAEELESLRSAHAEEISKAVNDVHAAHATELEALQSHHANELAEAVSTAQSAHTHELEALKSSHSEEMNTALAEIRAAHAKEIEQLLSQHAAQVAEAEKTAAENQAAHGQELDALKATFAEQASEKETASKAAQDAELEALRSSHAQQISTREAEIKATHAAELESLQAKHEDNINSLRSDNDTRHAAEIAALVAAHSSQVDELKTELFDTHAKEVQTLQAEYAQELEKTKQQSDAAHFEELEALKATHAQQIDDLKNTLTVAHGEQLASIEAAHAKHVEDLKRDSDAQHAAEIAALIVSHGKQLESAKAESEATLSKELAALKEAHAQEIDTLNSQHATTRAQELETFQAAIDKQIQSSRTEGDAAHTQQIDALNAAHAEVLEAQKRDSEKSQLQALESLRAAHERNVEALKSENAATKARELDDIATTHLDELNALKQAHESSQTKALEDLAVAHSQQLDDLRQDHSTELAALSSEHESFKASLVEQLTKSHAQELEDLRQEIESIKAAEMATLSDNHVKDLEAVKNDYEAAASLKLKELADAHAQELNSLREESEKTKSEALAVLAGTHATEIDNLRAEHETLQSQKLQELVDNHSRQLETYRQLNDNAKSEELATLTAAHATELEVFKNESEAAHVQDLEQLKAAHANELETLRNESEIAHVQELEQLKDAHAEAFETLQMVHQSTLDESLEALKNDHATAIEELSGQRDLDLTEAIEALSTSHSEQLAQLQSDADEALSREIEAAKAEHAAILESHDRENATEKEILLATHAAELEALRKSLEVIPPSLGFSSLSSIEVEPVEIPDLRSPRRDAFIIPRDTLGLSGRRGDKVPKLEIAEDETRQSPNATPGPETPESQRPFKEISANTNIRPLQKPATQTSDHSSQTNLTSDGVGRILNLQSRESVTITTARGKVTVTPFDEAQDTQRDESGAVSAPESIPIRRPGSSASAQDSILNRPPLPVNHREAIEAARTGSAGGGKGTMGPPLIPASALRNPASRPQTPSNVRPMSPTSVRGTPTPKAGRAVMPGHADVHSPLRIPVHSRKSSVSSFASEIDTRFNIRGEMGMDAGGFGPGTDPRMIQAITQTMIGEYLWKYTRKTGRGEMSENRHRRYFWVHPYTKTLYWSDRDPSTAGRSELKAKSIPIEAVRVVGDDNPMPPGLHRKSLIIISPGRTVKFTCTTGQRHETWFNALSYLLIRTGNENQTDTEEVAGQITQEDVDEFNPSINRRPVNGTRARAPPSLSSYNSRGTPNSPNVEVNLSIPTLTPTREREATRSTGTLGRLSGYWKSSTINSTFSSLRSRNHLPQDSAIYEASEVPDSAEDLRQIIEEQDRASDRLENVRACCDGKHDVGTLPHTKRSRVANAHSHSHSHTHMPTHPGPSTTPTPGSTARSRA</sequence>
<reference evidence="1 2" key="1">
    <citation type="journal article" date="2022" name="New Phytol.">
        <title>Ecological generalism drives hyperdiversity of secondary metabolite gene clusters in xylarialean endophytes.</title>
        <authorList>
            <person name="Franco M.E.E."/>
            <person name="Wisecaver J.H."/>
            <person name="Arnold A.E."/>
            <person name="Ju Y.M."/>
            <person name="Slot J.C."/>
            <person name="Ahrendt S."/>
            <person name="Moore L.P."/>
            <person name="Eastman K.E."/>
            <person name="Scott K."/>
            <person name="Konkel Z."/>
            <person name="Mondo S.J."/>
            <person name="Kuo A."/>
            <person name="Hayes R.D."/>
            <person name="Haridas S."/>
            <person name="Andreopoulos B."/>
            <person name="Riley R."/>
            <person name="LaButti K."/>
            <person name="Pangilinan J."/>
            <person name="Lipzen A."/>
            <person name="Amirebrahimi M."/>
            <person name="Yan J."/>
            <person name="Adam C."/>
            <person name="Keymanesh K."/>
            <person name="Ng V."/>
            <person name="Louie K."/>
            <person name="Northen T."/>
            <person name="Drula E."/>
            <person name="Henrissat B."/>
            <person name="Hsieh H.M."/>
            <person name="Youens-Clark K."/>
            <person name="Lutzoni F."/>
            <person name="Miadlikowska J."/>
            <person name="Eastwood D.C."/>
            <person name="Hamelin R.C."/>
            <person name="Grigoriev I.V."/>
            <person name="U'Ren J.M."/>
        </authorList>
    </citation>
    <scope>NUCLEOTIDE SEQUENCE [LARGE SCALE GENOMIC DNA]</scope>
    <source>
        <strain evidence="1 2">ER1909</strain>
    </source>
</reference>
<protein>
    <submittedName>
        <fullName evidence="1">Uncharacterized protein</fullName>
    </submittedName>
</protein>
<proteinExistence type="predicted"/>
<dbReference type="EMBL" id="MU394315">
    <property type="protein sequence ID" value="KAI6086496.1"/>
    <property type="molecule type" value="Genomic_DNA"/>
</dbReference>
<gene>
    <name evidence="1" type="ORF">F4821DRAFT_128174</name>
</gene>
<dbReference type="Proteomes" id="UP001497680">
    <property type="component" value="Unassembled WGS sequence"/>
</dbReference>